<gene>
    <name evidence="1" type="ORF">GR316_00400</name>
</gene>
<name>A0A8J8MQN2_9RHOB</name>
<dbReference type="KEGG" id="fap:GR316_00400"/>
<accession>A0A8J8MQN2</accession>
<protein>
    <submittedName>
        <fullName evidence="1">Uncharacterized protein</fullName>
    </submittedName>
</protein>
<sequence>MQLLLQIDTPDYDGWKSTWDSGAEDRANSGLTQLQLWRAVDHGAAFALLEVHNPAHAKDWLAKETSFGGVTTATFLRTV</sequence>
<dbReference type="EMBL" id="CP047289">
    <property type="protein sequence ID" value="QUS34861.1"/>
    <property type="molecule type" value="Genomic_DNA"/>
</dbReference>
<dbReference type="AlphaFoldDB" id="A0A8J8MQN2"/>
<evidence type="ECO:0000313" key="2">
    <source>
        <dbReference type="Proteomes" id="UP000679284"/>
    </source>
</evidence>
<proteinExistence type="predicted"/>
<dbReference type="Proteomes" id="UP000679284">
    <property type="component" value="Chromosome"/>
</dbReference>
<organism evidence="1 2">
    <name type="scientific">Falsirhodobacter algicola</name>
    <dbReference type="NCBI Taxonomy" id="2692330"/>
    <lineage>
        <taxon>Bacteria</taxon>
        <taxon>Pseudomonadati</taxon>
        <taxon>Pseudomonadota</taxon>
        <taxon>Alphaproteobacteria</taxon>
        <taxon>Rhodobacterales</taxon>
        <taxon>Paracoccaceae</taxon>
        <taxon>Falsirhodobacter</taxon>
    </lineage>
</organism>
<keyword evidence="2" id="KW-1185">Reference proteome</keyword>
<evidence type="ECO:0000313" key="1">
    <source>
        <dbReference type="EMBL" id="QUS34861.1"/>
    </source>
</evidence>
<reference evidence="1" key="1">
    <citation type="submission" date="2020-01" db="EMBL/GenBank/DDBJ databases">
        <authorList>
            <person name="Yang Y."/>
            <person name="Kwon Y.M."/>
        </authorList>
    </citation>
    <scope>NUCLEOTIDE SEQUENCE</scope>
    <source>
        <strain evidence="1">PG104</strain>
    </source>
</reference>
<dbReference type="RefSeq" id="WP_211784111.1">
    <property type="nucleotide sequence ID" value="NZ_CP047289.1"/>
</dbReference>